<keyword evidence="6" id="KW-1185">Reference proteome</keyword>
<dbReference type="Pfam" id="PF00067">
    <property type="entry name" value="p450"/>
    <property type="match status" value="1"/>
</dbReference>
<dbReference type="PANTHER" id="PTHR24304">
    <property type="entry name" value="CYTOCHROME P450 FAMILY 7"/>
    <property type="match status" value="1"/>
</dbReference>
<reference evidence="5" key="1">
    <citation type="submission" date="2021-09" db="EMBL/GenBank/DDBJ databases">
        <title>A high-quality genome of the endoparasitic fungus Hirsutella rhossiliensis with a comparison of Hirsutella genomes reveals transposable elements contributing to genome size variation.</title>
        <authorList>
            <person name="Lin R."/>
            <person name="Jiao Y."/>
            <person name="Sun X."/>
            <person name="Ling J."/>
            <person name="Xie B."/>
            <person name="Cheng X."/>
        </authorList>
    </citation>
    <scope>NUCLEOTIDE SEQUENCE</scope>
    <source>
        <strain evidence="5">HR02</strain>
    </source>
</reference>
<keyword evidence="2" id="KW-0349">Heme</keyword>
<dbReference type="RefSeq" id="XP_044719672.1">
    <property type="nucleotide sequence ID" value="XM_044864732.1"/>
</dbReference>
<dbReference type="SUPFAM" id="SSF48264">
    <property type="entry name" value="Cytochrome P450"/>
    <property type="match status" value="1"/>
</dbReference>
<evidence type="ECO:0000256" key="3">
    <source>
        <dbReference type="ARBA" id="ARBA00022723"/>
    </source>
</evidence>
<name>A0A9P8MXE6_9HYPO</name>
<evidence type="ECO:0000256" key="1">
    <source>
        <dbReference type="ARBA" id="ARBA00010617"/>
    </source>
</evidence>
<keyword evidence="3" id="KW-0479">Metal-binding</keyword>
<evidence type="ECO:0000256" key="4">
    <source>
        <dbReference type="ARBA" id="ARBA00023004"/>
    </source>
</evidence>
<comment type="similarity">
    <text evidence="1">Belongs to the cytochrome P450 family.</text>
</comment>
<accession>A0A9P8MXE6</accession>
<gene>
    <name evidence="5" type="ORF">HRG_06261</name>
</gene>
<dbReference type="Proteomes" id="UP000824596">
    <property type="component" value="Unassembled WGS sequence"/>
</dbReference>
<evidence type="ECO:0000313" key="6">
    <source>
        <dbReference type="Proteomes" id="UP000824596"/>
    </source>
</evidence>
<dbReference type="Gene3D" id="1.10.630.10">
    <property type="entry name" value="Cytochrome P450"/>
    <property type="match status" value="1"/>
</dbReference>
<comment type="caution">
    <text evidence="5">The sequence shown here is derived from an EMBL/GenBank/DDBJ whole genome shotgun (WGS) entry which is preliminary data.</text>
</comment>
<keyword evidence="4" id="KW-0408">Iron</keyword>
<dbReference type="PANTHER" id="PTHR24304:SF2">
    <property type="entry name" value="24-HYDROXYCHOLESTEROL 7-ALPHA-HYDROXYLASE"/>
    <property type="match status" value="1"/>
</dbReference>
<evidence type="ECO:0000256" key="2">
    <source>
        <dbReference type="ARBA" id="ARBA00022617"/>
    </source>
</evidence>
<dbReference type="InterPro" id="IPR050529">
    <property type="entry name" value="CYP450_sterol_14alpha_dmase"/>
</dbReference>
<dbReference type="GO" id="GO:0016705">
    <property type="term" value="F:oxidoreductase activity, acting on paired donors, with incorporation or reduction of molecular oxygen"/>
    <property type="evidence" value="ECO:0007669"/>
    <property type="project" value="InterPro"/>
</dbReference>
<dbReference type="GO" id="GO:0020037">
    <property type="term" value="F:heme binding"/>
    <property type="evidence" value="ECO:0007669"/>
    <property type="project" value="InterPro"/>
</dbReference>
<dbReference type="InterPro" id="IPR001128">
    <property type="entry name" value="Cyt_P450"/>
</dbReference>
<proteinExistence type="inferred from homology"/>
<dbReference type="GO" id="GO:0005506">
    <property type="term" value="F:iron ion binding"/>
    <property type="evidence" value="ECO:0007669"/>
    <property type="project" value="InterPro"/>
</dbReference>
<dbReference type="OrthoDB" id="1470350at2759"/>
<sequence length="132" mass="15290">MARTNEDSFFKLESDYTANARPTTVSYPLEEFWLERFIIDKTSRGGQTTPTFNLEGLAECWMPYGSGQRMCLGRHFAKNEIIGTLGLLLRNFDCHIVDMHQTDKIRADERWVPYGTLSPKGTVAIRLWKRQQ</sequence>
<dbReference type="InterPro" id="IPR036396">
    <property type="entry name" value="Cyt_P450_sf"/>
</dbReference>
<dbReference type="GeneID" id="68355390"/>
<dbReference type="GO" id="GO:0008395">
    <property type="term" value="F:steroid hydroxylase activity"/>
    <property type="evidence" value="ECO:0007669"/>
    <property type="project" value="TreeGrafter"/>
</dbReference>
<dbReference type="EMBL" id="JAIZPD010000006">
    <property type="protein sequence ID" value="KAH0962159.1"/>
    <property type="molecule type" value="Genomic_DNA"/>
</dbReference>
<organism evidence="5 6">
    <name type="scientific">Hirsutella rhossiliensis</name>
    <dbReference type="NCBI Taxonomy" id="111463"/>
    <lineage>
        <taxon>Eukaryota</taxon>
        <taxon>Fungi</taxon>
        <taxon>Dikarya</taxon>
        <taxon>Ascomycota</taxon>
        <taxon>Pezizomycotina</taxon>
        <taxon>Sordariomycetes</taxon>
        <taxon>Hypocreomycetidae</taxon>
        <taxon>Hypocreales</taxon>
        <taxon>Ophiocordycipitaceae</taxon>
        <taxon>Hirsutella</taxon>
    </lineage>
</organism>
<evidence type="ECO:0000313" key="5">
    <source>
        <dbReference type="EMBL" id="KAH0962159.1"/>
    </source>
</evidence>
<protein>
    <submittedName>
        <fullName evidence="5">Cytochrome p450 domain-containing protein</fullName>
    </submittedName>
</protein>
<dbReference type="AlphaFoldDB" id="A0A9P8MXE6"/>